<comment type="caution">
    <text evidence="9">The sequence shown here is derived from an EMBL/GenBank/DDBJ whole genome shotgun (WGS) entry which is preliminary data.</text>
</comment>
<dbReference type="AlphaFoldDB" id="A0A0F8ZKB7"/>
<protein>
    <recommendedName>
        <fullName evidence="8">ABC transmembrane type-1 domain-containing protein</fullName>
    </recommendedName>
</protein>
<evidence type="ECO:0000313" key="9">
    <source>
        <dbReference type="EMBL" id="KKK86460.1"/>
    </source>
</evidence>
<keyword evidence="3" id="KW-1003">Cell membrane</keyword>
<feature type="transmembrane region" description="Helical" evidence="7">
    <location>
        <begin position="103"/>
        <end position="121"/>
    </location>
</feature>
<dbReference type="InterPro" id="IPR000515">
    <property type="entry name" value="MetI-like"/>
</dbReference>
<dbReference type="PROSITE" id="PS50928">
    <property type="entry name" value="ABC_TM1"/>
    <property type="match status" value="1"/>
</dbReference>
<keyword evidence="6 7" id="KW-0472">Membrane</keyword>
<dbReference type="EMBL" id="LAZR01050836">
    <property type="protein sequence ID" value="KKK86460.1"/>
    <property type="molecule type" value="Genomic_DNA"/>
</dbReference>
<evidence type="ECO:0000256" key="4">
    <source>
        <dbReference type="ARBA" id="ARBA00022692"/>
    </source>
</evidence>
<dbReference type="GO" id="GO:0005886">
    <property type="term" value="C:plasma membrane"/>
    <property type="evidence" value="ECO:0007669"/>
    <property type="project" value="UniProtKB-SubCell"/>
</dbReference>
<keyword evidence="4 7" id="KW-0812">Transmembrane</keyword>
<evidence type="ECO:0000256" key="6">
    <source>
        <dbReference type="ARBA" id="ARBA00023136"/>
    </source>
</evidence>
<gene>
    <name evidence="9" type="ORF">LCGC14_2763030</name>
</gene>
<keyword evidence="5 7" id="KW-1133">Transmembrane helix</keyword>
<dbReference type="CDD" id="cd06261">
    <property type="entry name" value="TM_PBP2"/>
    <property type="match status" value="1"/>
</dbReference>
<keyword evidence="2" id="KW-0813">Transport</keyword>
<dbReference type="SUPFAM" id="SSF161098">
    <property type="entry name" value="MetI-like"/>
    <property type="match status" value="1"/>
</dbReference>
<feature type="transmembrane region" description="Helical" evidence="7">
    <location>
        <begin position="12"/>
        <end position="34"/>
    </location>
</feature>
<organism evidence="9">
    <name type="scientific">marine sediment metagenome</name>
    <dbReference type="NCBI Taxonomy" id="412755"/>
    <lineage>
        <taxon>unclassified sequences</taxon>
        <taxon>metagenomes</taxon>
        <taxon>ecological metagenomes</taxon>
    </lineage>
</organism>
<evidence type="ECO:0000256" key="2">
    <source>
        <dbReference type="ARBA" id="ARBA00022448"/>
    </source>
</evidence>
<dbReference type="Gene3D" id="1.10.3720.10">
    <property type="entry name" value="MetI-like"/>
    <property type="match status" value="1"/>
</dbReference>
<dbReference type="InterPro" id="IPR035906">
    <property type="entry name" value="MetI-like_sf"/>
</dbReference>
<reference evidence="9" key="1">
    <citation type="journal article" date="2015" name="Nature">
        <title>Complex archaea that bridge the gap between prokaryotes and eukaryotes.</title>
        <authorList>
            <person name="Spang A."/>
            <person name="Saw J.H."/>
            <person name="Jorgensen S.L."/>
            <person name="Zaremba-Niedzwiedzka K."/>
            <person name="Martijn J."/>
            <person name="Lind A.E."/>
            <person name="van Eijk R."/>
            <person name="Schleper C."/>
            <person name="Guy L."/>
            <person name="Ettema T.J."/>
        </authorList>
    </citation>
    <scope>NUCLEOTIDE SEQUENCE</scope>
</reference>
<sequence>MQQKAIPYIFISPFYILFFIFMIGPAFFALYASFTGWRGLASPEFVGFQNYAYLLKDKTFHLSLLNTFKYAAAGVFIVIPLALLLASLLNVGWLKGKSFFRAVYFLPVITPAVVVGIVFSIVYDHNYGLFNWALSQVGLPIINWISADFFKFAVAGMIIWRWSGYHMIYFLAGLQGIPKDLYEAAEVDGANIFQKFRYITIPSLRPIIIFILVIMTISSLQIFDEPFML</sequence>
<dbReference type="InterPro" id="IPR050809">
    <property type="entry name" value="UgpAE/MalFG_permease"/>
</dbReference>
<evidence type="ECO:0000256" key="5">
    <source>
        <dbReference type="ARBA" id="ARBA00022989"/>
    </source>
</evidence>
<comment type="subcellular location">
    <subcellularLocation>
        <location evidence="1">Cell membrane</location>
        <topology evidence="1">Multi-pass membrane protein</topology>
    </subcellularLocation>
</comment>
<feature type="transmembrane region" description="Helical" evidence="7">
    <location>
        <begin position="70"/>
        <end position="91"/>
    </location>
</feature>
<feature type="domain" description="ABC transmembrane type-1" evidence="8">
    <location>
        <begin position="64"/>
        <end position="229"/>
    </location>
</feature>
<evidence type="ECO:0000256" key="1">
    <source>
        <dbReference type="ARBA" id="ARBA00004651"/>
    </source>
</evidence>
<evidence type="ECO:0000259" key="8">
    <source>
        <dbReference type="PROSITE" id="PS50928"/>
    </source>
</evidence>
<dbReference type="PANTHER" id="PTHR43227">
    <property type="entry name" value="BLL4140 PROTEIN"/>
    <property type="match status" value="1"/>
</dbReference>
<name>A0A0F8ZKB7_9ZZZZ</name>
<evidence type="ECO:0000256" key="7">
    <source>
        <dbReference type="SAM" id="Phobius"/>
    </source>
</evidence>
<dbReference type="GO" id="GO:0055085">
    <property type="term" value="P:transmembrane transport"/>
    <property type="evidence" value="ECO:0007669"/>
    <property type="project" value="InterPro"/>
</dbReference>
<proteinExistence type="predicted"/>
<evidence type="ECO:0000256" key="3">
    <source>
        <dbReference type="ARBA" id="ARBA00022475"/>
    </source>
</evidence>
<feature type="non-terminal residue" evidence="9">
    <location>
        <position position="229"/>
    </location>
</feature>
<accession>A0A0F8ZKB7</accession>
<dbReference type="PANTHER" id="PTHR43227:SF11">
    <property type="entry name" value="BLL4140 PROTEIN"/>
    <property type="match status" value="1"/>
</dbReference>
<feature type="transmembrane region" description="Helical" evidence="7">
    <location>
        <begin position="204"/>
        <end position="223"/>
    </location>
</feature>
<feature type="transmembrane region" description="Helical" evidence="7">
    <location>
        <begin position="141"/>
        <end position="160"/>
    </location>
</feature>
<dbReference type="Pfam" id="PF00528">
    <property type="entry name" value="BPD_transp_1"/>
    <property type="match status" value="1"/>
</dbReference>